<dbReference type="AlphaFoldDB" id="A0A0A9EV88"/>
<proteinExistence type="predicted"/>
<reference evidence="1" key="2">
    <citation type="journal article" date="2015" name="Data Brief">
        <title>Shoot transcriptome of the giant reed, Arundo donax.</title>
        <authorList>
            <person name="Barrero R.A."/>
            <person name="Guerrero F.D."/>
            <person name="Moolhuijzen P."/>
            <person name="Goolsby J.A."/>
            <person name="Tidwell J."/>
            <person name="Bellgard S.E."/>
            <person name="Bellgard M.I."/>
        </authorList>
    </citation>
    <scope>NUCLEOTIDE SEQUENCE</scope>
    <source>
        <tissue evidence="1">Shoot tissue taken approximately 20 cm above the soil surface</tissue>
    </source>
</reference>
<accession>A0A0A9EV88</accession>
<evidence type="ECO:0000313" key="1">
    <source>
        <dbReference type="EMBL" id="JAE04615.1"/>
    </source>
</evidence>
<protein>
    <submittedName>
        <fullName evidence="1">Uncharacterized protein</fullName>
    </submittedName>
</protein>
<organism evidence="1">
    <name type="scientific">Arundo donax</name>
    <name type="common">Giant reed</name>
    <name type="synonym">Donax arundinaceus</name>
    <dbReference type="NCBI Taxonomy" id="35708"/>
    <lineage>
        <taxon>Eukaryota</taxon>
        <taxon>Viridiplantae</taxon>
        <taxon>Streptophyta</taxon>
        <taxon>Embryophyta</taxon>
        <taxon>Tracheophyta</taxon>
        <taxon>Spermatophyta</taxon>
        <taxon>Magnoliopsida</taxon>
        <taxon>Liliopsida</taxon>
        <taxon>Poales</taxon>
        <taxon>Poaceae</taxon>
        <taxon>PACMAD clade</taxon>
        <taxon>Arundinoideae</taxon>
        <taxon>Arundineae</taxon>
        <taxon>Arundo</taxon>
    </lineage>
</organism>
<dbReference type="EMBL" id="GBRH01193281">
    <property type="protein sequence ID" value="JAE04615.1"/>
    <property type="molecule type" value="Transcribed_RNA"/>
</dbReference>
<reference evidence="1" key="1">
    <citation type="submission" date="2014-09" db="EMBL/GenBank/DDBJ databases">
        <authorList>
            <person name="Magalhaes I.L.F."/>
            <person name="Oliveira U."/>
            <person name="Santos F.R."/>
            <person name="Vidigal T.H.D.A."/>
            <person name="Brescovit A.D."/>
            <person name="Santos A.J."/>
        </authorList>
    </citation>
    <scope>NUCLEOTIDE SEQUENCE</scope>
    <source>
        <tissue evidence="1">Shoot tissue taken approximately 20 cm above the soil surface</tissue>
    </source>
</reference>
<sequence length="86" mass="8381">MESLAADIASRACPYLPAHVQSSACTVPSAAKEGACAVEVPFASAAAVAAPPEALVAAAETAIAERPRTSAVALEGSAPSADTQTS</sequence>
<name>A0A0A9EV88_ARUDO</name>